<keyword evidence="2 8" id="KW-0813">Transport</keyword>
<evidence type="ECO:0000256" key="6">
    <source>
        <dbReference type="ARBA" id="ARBA00023136"/>
    </source>
</evidence>
<comment type="caution">
    <text evidence="13">The sequence shown here is derived from an EMBL/GenBank/DDBJ whole genome shotgun (WGS) entry which is preliminary data.</text>
</comment>
<feature type="chain" id="PRO_5045998485" evidence="10">
    <location>
        <begin position="34"/>
        <end position="917"/>
    </location>
</feature>
<keyword evidence="5 9" id="KW-0798">TonB box</keyword>
<dbReference type="InterPro" id="IPR008969">
    <property type="entry name" value="CarboxyPept-like_regulatory"/>
</dbReference>
<dbReference type="InterPro" id="IPR012910">
    <property type="entry name" value="Plug_dom"/>
</dbReference>
<evidence type="ECO:0000256" key="1">
    <source>
        <dbReference type="ARBA" id="ARBA00004571"/>
    </source>
</evidence>
<dbReference type="InterPro" id="IPR039426">
    <property type="entry name" value="TonB-dep_rcpt-like"/>
</dbReference>
<feature type="domain" description="TonB-dependent receptor-like beta-barrel" evidence="11">
    <location>
        <begin position="378"/>
        <end position="878"/>
    </location>
</feature>
<reference evidence="13" key="1">
    <citation type="submission" date="2023-06" db="EMBL/GenBank/DDBJ databases">
        <title>Cytophagales bacterium Strain LB-30, isolated from soil.</title>
        <authorList>
            <person name="Liu B."/>
        </authorList>
    </citation>
    <scope>NUCLEOTIDE SEQUENCE</scope>
    <source>
        <strain evidence="13">LB-30</strain>
    </source>
</reference>
<name>A0ABT8F5T1_9BACT</name>
<dbReference type="RefSeq" id="WP_320004340.1">
    <property type="nucleotide sequence ID" value="NZ_JAUHJS010000004.1"/>
</dbReference>
<evidence type="ECO:0000256" key="2">
    <source>
        <dbReference type="ARBA" id="ARBA00022448"/>
    </source>
</evidence>
<protein>
    <submittedName>
        <fullName evidence="13">TonB-dependent receptor</fullName>
    </submittedName>
</protein>
<evidence type="ECO:0000259" key="12">
    <source>
        <dbReference type="Pfam" id="PF07715"/>
    </source>
</evidence>
<accession>A0ABT8F5T1</accession>
<comment type="subcellular location">
    <subcellularLocation>
        <location evidence="1 8">Cell outer membrane</location>
        <topology evidence="1 8">Multi-pass membrane protein</topology>
    </subcellularLocation>
</comment>
<evidence type="ECO:0000256" key="5">
    <source>
        <dbReference type="ARBA" id="ARBA00023077"/>
    </source>
</evidence>
<proteinExistence type="inferred from homology"/>
<evidence type="ECO:0000256" key="3">
    <source>
        <dbReference type="ARBA" id="ARBA00022452"/>
    </source>
</evidence>
<dbReference type="Proteomes" id="UP001168552">
    <property type="component" value="Unassembled WGS sequence"/>
</dbReference>
<dbReference type="PANTHER" id="PTHR47234:SF3">
    <property type="entry name" value="SECRETIN_TONB SHORT N-TERMINAL DOMAIN-CONTAINING PROTEIN"/>
    <property type="match status" value="1"/>
</dbReference>
<evidence type="ECO:0000256" key="9">
    <source>
        <dbReference type="RuleBase" id="RU003357"/>
    </source>
</evidence>
<evidence type="ECO:0000313" key="14">
    <source>
        <dbReference type="Proteomes" id="UP001168552"/>
    </source>
</evidence>
<keyword evidence="14" id="KW-1185">Reference proteome</keyword>
<dbReference type="Gene3D" id="2.40.170.20">
    <property type="entry name" value="TonB-dependent receptor, beta-barrel domain"/>
    <property type="match status" value="1"/>
</dbReference>
<dbReference type="PANTHER" id="PTHR47234">
    <property type="match status" value="1"/>
</dbReference>
<dbReference type="Pfam" id="PF13715">
    <property type="entry name" value="CarbopepD_reg_2"/>
    <property type="match status" value="1"/>
</dbReference>
<evidence type="ECO:0000256" key="8">
    <source>
        <dbReference type="PROSITE-ProRule" id="PRU01360"/>
    </source>
</evidence>
<keyword evidence="7 8" id="KW-0998">Cell outer membrane</keyword>
<dbReference type="SUPFAM" id="SSF49464">
    <property type="entry name" value="Carboxypeptidase regulatory domain-like"/>
    <property type="match status" value="1"/>
</dbReference>
<dbReference type="Gene3D" id="2.60.40.1120">
    <property type="entry name" value="Carboxypeptidase-like, regulatory domain"/>
    <property type="match status" value="1"/>
</dbReference>
<keyword evidence="13" id="KW-0675">Receptor</keyword>
<feature type="signal peptide" evidence="10">
    <location>
        <begin position="1"/>
        <end position="33"/>
    </location>
</feature>
<evidence type="ECO:0000259" key="11">
    <source>
        <dbReference type="Pfam" id="PF00593"/>
    </source>
</evidence>
<keyword evidence="6 8" id="KW-0472">Membrane</keyword>
<comment type="similarity">
    <text evidence="8 9">Belongs to the TonB-dependent receptor family.</text>
</comment>
<evidence type="ECO:0000256" key="4">
    <source>
        <dbReference type="ARBA" id="ARBA00022692"/>
    </source>
</evidence>
<keyword evidence="10" id="KW-0732">Signal</keyword>
<dbReference type="EMBL" id="JAUHJS010000004">
    <property type="protein sequence ID" value="MDN4165810.1"/>
    <property type="molecule type" value="Genomic_DNA"/>
</dbReference>
<feature type="domain" description="TonB-dependent receptor plug" evidence="12">
    <location>
        <begin position="131"/>
        <end position="252"/>
    </location>
</feature>
<dbReference type="Pfam" id="PF00593">
    <property type="entry name" value="TonB_dep_Rec_b-barrel"/>
    <property type="match status" value="1"/>
</dbReference>
<keyword evidence="4 8" id="KW-0812">Transmembrane</keyword>
<sequence>MKHPYSQVHAALSKILLLSACLLMLGTAFPAHAQSERIISGIITGENDSPLPGVNVIVKGTTLGTTSDIDGRYSLNVPATATTLLFSYVGYLTEEISIDGRSLINVYLLPDIENLMEIVVVGSRNQNRTILDSPVPIDIINISDLAATTGKVEINQMMQYAAPSFNATKQSGSDGADHIDPASLRGLGPDQTLVLINGKRRHQSSLVNVFGTRGRGNSGTDLNALPASAIKRIEVLRDGASAQYGSDAIAGVINIVLKDNTEGVTGGISYGAYSTAIGDGFEDQAGDVLYNINGKNRIDGEERSYDGNTMKIDLNYGMKLGDKGGFANMTTEYMNRERTLRPSWSWRKGYGTAAANSFNFMVNSAVPLNENMQVYFFSGRSFRDTDAYAFSRDSYADGDNRSVPSLYPNGFTPRITSNITDVSGSMGIRHTMANNWKVDFNNTYGKNLFHYYIKNSNNASMGNASPVDFDAGGHSLAMNTTGLDFSKYFDKVASGFNIAFGMEFRTENFEIFDGEVASYATYDVNGIPITDPFTQTVATNDNGDPLPGGSQGFPGYSPANTVDRNRTNIGMYTDAEINLSEALMVGAALRFEEYSDFGQTYNGKLASRYKVNEMLSFRGSVSTGFRAPSLAQIYYNLIFNNIVAGASQPTLLAANNSTVTKAFGIEPLKQETATNYSVGSTFKWKGLSASVDYYFIEVKDRIVLTDPFGSTPEDRAILDPLGVDKAQFFSNGVDTQTSGLDVVLSYEQELGAATVRGGVAANFNSLEITKIHNGSLNEFTFFGPFSQAYLQAAAPKHKINYNAGVSIAKFSAHVYVTQFSEVELQDFQWVDTPALTQADADALYPVATDVYEAAFTLDLNLSYKITKGINITVGANNLLNAYPTQQFDGWTDQGGFSDSVQMGADGRYIFGRIGFTL</sequence>
<dbReference type="SUPFAM" id="SSF56935">
    <property type="entry name" value="Porins"/>
    <property type="match status" value="1"/>
</dbReference>
<evidence type="ECO:0000256" key="10">
    <source>
        <dbReference type="SAM" id="SignalP"/>
    </source>
</evidence>
<dbReference type="Gene3D" id="2.170.130.10">
    <property type="entry name" value="TonB-dependent receptor, plug domain"/>
    <property type="match status" value="1"/>
</dbReference>
<dbReference type="InterPro" id="IPR037066">
    <property type="entry name" value="Plug_dom_sf"/>
</dbReference>
<evidence type="ECO:0000313" key="13">
    <source>
        <dbReference type="EMBL" id="MDN4165810.1"/>
    </source>
</evidence>
<dbReference type="InterPro" id="IPR036942">
    <property type="entry name" value="Beta-barrel_TonB_sf"/>
</dbReference>
<dbReference type="Pfam" id="PF07715">
    <property type="entry name" value="Plug"/>
    <property type="match status" value="1"/>
</dbReference>
<gene>
    <name evidence="13" type="ORF">QWY31_09865</name>
</gene>
<dbReference type="InterPro" id="IPR000531">
    <property type="entry name" value="Beta-barrel_TonB"/>
</dbReference>
<keyword evidence="3 8" id="KW-1134">Transmembrane beta strand</keyword>
<organism evidence="13 14">
    <name type="scientific">Shiella aurantiaca</name>
    <dbReference type="NCBI Taxonomy" id="3058365"/>
    <lineage>
        <taxon>Bacteria</taxon>
        <taxon>Pseudomonadati</taxon>
        <taxon>Bacteroidota</taxon>
        <taxon>Cytophagia</taxon>
        <taxon>Cytophagales</taxon>
        <taxon>Shiellaceae</taxon>
        <taxon>Shiella</taxon>
    </lineage>
</organism>
<dbReference type="PROSITE" id="PS52016">
    <property type="entry name" value="TONB_DEPENDENT_REC_3"/>
    <property type="match status" value="1"/>
</dbReference>
<evidence type="ECO:0000256" key="7">
    <source>
        <dbReference type="ARBA" id="ARBA00023237"/>
    </source>
</evidence>